<feature type="domain" description="Mycothiol-dependent maleylpyruvate isomerase metal-binding" evidence="1">
    <location>
        <begin position="11"/>
        <end position="157"/>
    </location>
</feature>
<evidence type="ECO:0000313" key="2">
    <source>
        <dbReference type="EMBL" id="EWC62274.1"/>
    </source>
</evidence>
<protein>
    <recommendedName>
        <fullName evidence="1">Mycothiol-dependent maleylpyruvate isomerase metal-binding domain-containing protein</fullName>
    </recommendedName>
</protein>
<dbReference type="Proteomes" id="UP000019277">
    <property type="component" value="Unassembled WGS sequence"/>
</dbReference>
<dbReference type="STRING" id="909613.UO65_2453"/>
<dbReference type="InterPro" id="IPR034660">
    <property type="entry name" value="DinB/YfiT-like"/>
</dbReference>
<dbReference type="Gene3D" id="1.20.120.450">
    <property type="entry name" value="dinb family like domain"/>
    <property type="match status" value="1"/>
</dbReference>
<dbReference type="SUPFAM" id="SSF109854">
    <property type="entry name" value="DinB/YfiT-like putative metalloenzymes"/>
    <property type="match status" value="1"/>
</dbReference>
<proteinExistence type="predicted"/>
<dbReference type="AlphaFoldDB" id="W7J8D1"/>
<dbReference type="EMBL" id="AYXG01000083">
    <property type="protein sequence ID" value="EWC62274.1"/>
    <property type="molecule type" value="Genomic_DNA"/>
</dbReference>
<gene>
    <name evidence="2" type="ORF">UO65_2453</name>
</gene>
<keyword evidence="3" id="KW-1185">Reference proteome</keyword>
<comment type="caution">
    <text evidence="2">The sequence shown here is derived from an EMBL/GenBank/DDBJ whole genome shotgun (WGS) entry which is preliminary data.</text>
</comment>
<name>W7J8D1_9PSEU</name>
<organism evidence="2 3">
    <name type="scientific">Actinokineospora spheciospongiae</name>
    <dbReference type="NCBI Taxonomy" id="909613"/>
    <lineage>
        <taxon>Bacteria</taxon>
        <taxon>Bacillati</taxon>
        <taxon>Actinomycetota</taxon>
        <taxon>Actinomycetes</taxon>
        <taxon>Pseudonocardiales</taxon>
        <taxon>Pseudonocardiaceae</taxon>
        <taxon>Actinokineospora</taxon>
    </lineage>
</organism>
<dbReference type="Pfam" id="PF11716">
    <property type="entry name" value="MDMPI_N"/>
    <property type="match status" value="1"/>
</dbReference>
<sequence length="207" mass="21860">MDHADGLTAFLAALDSFDRVCESLTDERALNPSRCHGWVVADVLAHVHLGLQELLLGMQHTTGAEPTTDAADYWRATPPTTDPDAEGIDGLVFARRISAAYRRPTGLIGHLRPTLEGLARAADRLGDTAVEFQGHVLTSGDLLATWAVELAVHHLDITDEPPAEPALRLAAATVRALVGEPLTGSDTEIVLGGAGRIPFGGRPAVLG</sequence>
<dbReference type="GO" id="GO:0046872">
    <property type="term" value="F:metal ion binding"/>
    <property type="evidence" value="ECO:0007669"/>
    <property type="project" value="InterPro"/>
</dbReference>
<evidence type="ECO:0000313" key="3">
    <source>
        <dbReference type="Proteomes" id="UP000019277"/>
    </source>
</evidence>
<evidence type="ECO:0000259" key="1">
    <source>
        <dbReference type="Pfam" id="PF11716"/>
    </source>
</evidence>
<dbReference type="InterPro" id="IPR024344">
    <property type="entry name" value="MDMPI_metal-binding"/>
</dbReference>
<accession>W7J8D1</accession>
<reference evidence="2 3" key="1">
    <citation type="journal article" date="2014" name="Genome Announc.">
        <title>Draft Genome Sequence of the Antitrypanosomally Active Sponge-Associated Bacterium Actinokineospora sp. Strain EG49.</title>
        <authorList>
            <person name="Harjes J."/>
            <person name="Ryu T."/>
            <person name="Abdelmohsen U.R."/>
            <person name="Moitinho-Silva L."/>
            <person name="Horn H."/>
            <person name="Ravasi T."/>
            <person name="Hentschel U."/>
        </authorList>
    </citation>
    <scope>NUCLEOTIDE SEQUENCE [LARGE SCALE GENOMIC DNA]</scope>
    <source>
        <strain evidence="2 3">EG49</strain>
    </source>
</reference>
<dbReference type="eggNOG" id="ENOG50331BS">
    <property type="taxonomic scope" value="Bacteria"/>
</dbReference>